<dbReference type="Proteomes" id="UP000747542">
    <property type="component" value="Unassembled WGS sequence"/>
</dbReference>
<dbReference type="EMBL" id="JAHLQT010046319">
    <property type="protein sequence ID" value="KAG7153649.1"/>
    <property type="molecule type" value="Genomic_DNA"/>
</dbReference>
<keyword evidence="1" id="KW-0732">Signal</keyword>
<feature type="chain" id="PRO_5035319459" evidence="1">
    <location>
        <begin position="20"/>
        <end position="111"/>
    </location>
</feature>
<dbReference type="AlphaFoldDB" id="A0A8J5MJE6"/>
<evidence type="ECO:0000313" key="2">
    <source>
        <dbReference type="EMBL" id="KAG7153649.1"/>
    </source>
</evidence>
<protein>
    <submittedName>
        <fullName evidence="2">RNA-binding protein 12-like 1</fullName>
    </submittedName>
</protein>
<gene>
    <name evidence="2" type="primary">Rbm12-L1</name>
    <name evidence="2" type="ORF">Hamer_G009309</name>
</gene>
<proteinExistence type="predicted"/>
<evidence type="ECO:0000256" key="1">
    <source>
        <dbReference type="SAM" id="SignalP"/>
    </source>
</evidence>
<organism evidence="2 3">
    <name type="scientific">Homarus americanus</name>
    <name type="common">American lobster</name>
    <dbReference type="NCBI Taxonomy" id="6706"/>
    <lineage>
        <taxon>Eukaryota</taxon>
        <taxon>Metazoa</taxon>
        <taxon>Ecdysozoa</taxon>
        <taxon>Arthropoda</taxon>
        <taxon>Crustacea</taxon>
        <taxon>Multicrustacea</taxon>
        <taxon>Malacostraca</taxon>
        <taxon>Eumalacostraca</taxon>
        <taxon>Eucarida</taxon>
        <taxon>Decapoda</taxon>
        <taxon>Pleocyemata</taxon>
        <taxon>Astacidea</taxon>
        <taxon>Nephropoidea</taxon>
        <taxon>Nephropidae</taxon>
        <taxon>Homarus</taxon>
    </lineage>
</organism>
<comment type="caution">
    <text evidence="2">The sequence shown here is derived from an EMBL/GenBank/DDBJ whole genome shotgun (WGS) entry which is preliminary data.</text>
</comment>
<keyword evidence="3" id="KW-1185">Reference proteome</keyword>
<feature type="signal peptide" evidence="1">
    <location>
        <begin position="1"/>
        <end position="19"/>
    </location>
</feature>
<name>A0A8J5MJE6_HOMAM</name>
<accession>A0A8J5MJE6</accession>
<sequence length="111" mass="11216">MDVVLALALTAASAGTIYSAGLPYAGLPYSGLPYSGLPYAGLPYAGLPYAGLPLTGAQPYSGLPVAHASPVTYAAAAAPALVAPAPYSVHTQNKVEVAVEPVENHGYVIKY</sequence>
<evidence type="ECO:0000313" key="3">
    <source>
        <dbReference type="Proteomes" id="UP000747542"/>
    </source>
</evidence>
<reference evidence="2" key="1">
    <citation type="journal article" date="2021" name="Sci. Adv.">
        <title>The American lobster genome reveals insights on longevity, neural, and immune adaptations.</title>
        <authorList>
            <person name="Polinski J.M."/>
            <person name="Zimin A.V."/>
            <person name="Clark K.F."/>
            <person name="Kohn A.B."/>
            <person name="Sadowski N."/>
            <person name="Timp W."/>
            <person name="Ptitsyn A."/>
            <person name="Khanna P."/>
            <person name="Romanova D.Y."/>
            <person name="Williams P."/>
            <person name="Greenwood S.J."/>
            <person name="Moroz L.L."/>
            <person name="Walt D.R."/>
            <person name="Bodnar A.G."/>
        </authorList>
    </citation>
    <scope>NUCLEOTIDE SEQUENCE</scope>
    <source>
        <strain evidence="2">GMGI-L3</strain>
    </source>
</reference>